<reference evidence="1 2" key="1">
    <citation type="submission" date="2018-11" db="EMBL/GenBank/DDBJ databases">
        <authorList>
            <consortium name="Pathogen Informatics"/>
        </authorList>
    </citation>
    <scope>NUCLEOTIDE SEQUENCE [LARGE SCALE GENOMIC DNA]</scope>
    <source>
        <strain>Denwood</strain>
        <strain evidence="2">Zambia</strain>
    </source>
</reference>
<keyword evidence="2" id="KW-1185">Reference proteome</keyword>
<sequence length="64" mass="7308">MYEGLLVYELCSSELLDQVSSILTETIWEGDIEVVRPIRNQLCELFQVPVPRITSNTQNHTSQA</sequence>
<accession>A0A3P8DZ60</accession>
<dbReference type="AlphaFoldDB" id="A0A3P8DZ60"/>
<proteinExistence type="predicted"/>
<gene>
    <name evidence="1" type="ORF">SMTD_LOCUS7071</name>
</gene>
<protein>
    <submittedName>
        <fullName evidence="1">Uncharacterized protein</fullName>
    </submittedName>
</protein>
<dbReference type="Proteomes" id="UP000269396">
    <property type="component" value="Unassembled WGS sequence"/>
</dbReference>
<evidence type="ECO:0000313" key="2">
    <source>
        <dbReference type="Proteomes" id="UP000269396"/>
    </source>
</evidence>
<name>A0A3P8DZ60_9TREM</name>
<organism evidence="1 2">
    <name type="scientific">Schistosoma mattheei</name>
    <dbReference type="NCBI Taxonomy" id="31246"/>
    <lineage>
        <taxon>Eukaryota</taxon>
        <taxon>Metazoa</taxon>
        <taxon>Spiralia</taxon>
        <taxon>Lophotrochozoa</taxon>
        <taxon>Platyhelminthes</taxon>
        <taxon>Trematoda</taxon>
        <taxon>Digenea</taxon>
        <taxon>Strigeidida</taxon>
        <taxon>Schistosomatoidea</taxon>
        <taxon>Schistosomatidae</taxon>
        <taxon>Schistosoma</taxon>
    </lineage>
</organism>
<evidence type="ECO:0000313" key="1">
    <source>
        <dbReference type="EMBL" id="VDP37404.1"/>
    </source>
</evidence>
<dbReference type="EMBL" id="UZAL01027977">
    <property type="protein sequence ID" value="VDP37404.1"/>
    <property type="molecule type" value="Genomic_DNA"/>
</dbReference>